<feature type="transmembrane region" description="Helical" evidence="1">
    <location>
        <begin position="271"/>
        <end position="289"/>
    </location>
</feature>
<protein>
    <submittedName>
        <fullName evidence="2">Uncharacterized protein</fullName>
    </submittedName>
</protein>
<feature type="transmembrane region" description="Helical" evidence="1">
    <location>
        <begin position="136"/>
        <end position="156"/>
    </location>
</feature>
<feature type="transmembrane region" description="Helical" evidence="1">
    <location>
        <begin position="301"/>
        <end position="324"/>
    </location>
</feature>
<feature type="transmembrane region" description="Helical" evidence="1">
    <location>
        <begin position="208"/>
        <end position="230"/>
    </location>
</feature>
<comment type="caution">
    <text evidence="2">The sequence shown here is derived from an EMBL/GenBank/DDBJ whole genome shotgun (WGS) entry which is preliminary data.</text>
</comment>
<feature type="transmembrane region" description="Helical" evidence="1">
    <location>
        <begin position="85"/>
        <end position="104"/>
    </location>
</feature>
<keyword evidence="3" id="KW-1185">Reference proteome</keyword>
<organism evidence="2 3">
    <name type="scientific">Folsomia candida</name>
    <name type="common">Springtail</name>
    <dbReference type="NCBI Taxonomy" id="158441"/>
    <lineage>
        <taxon>Eukaryota</taxon>
        <taxon>Metazoa</taxon>
        <taxon>Ecdysozoa</taxon>
        <taxon>Arthropoda</taxon>
        <taxon>Hexapoda</taxon>
        <taxon>Collembola</taxon>
        <taxon>Entomobryomorpha</taxon>
        <taxon>Isotomoidea</taxon>
        <taxon>Isotomidae</taxon>
        <taxon>Proisotominae</taxon>
        <taxon>Folsomia</taxon>
    </lineage>
</organism>
<name>A0A226DSG3_FOLCA</name>
<keyword evidence="1" id="KW-0812">Transmembrane</keyword>
<dbReference type="AlphaFoldDB" id="A0A226DSG3"/>
<keyword evidence="1" id="KW-0472">Membrane</keyword>
<keyword evidence="1" id="KW-1133">Transmembrane helix</keyword>
<feature type="transmembrane region" description="Helical" evidence="1">
    <location>
        <begin position="176"/>
        <end position="196"/>
    </location>
</feature>
<proteinExistence type="predicted"/>
<dbReference type="EMBL" id="LNIX01000012">
    <property type="protein sequence ID" value="OXA48159.1"/>
    <property type="molecule type" value="Genomic_DNA"/>
</dbReference>
<reference evidence="2 3" key="1">
    <citation type="submission" date="2015-12" db="EMBL/GenBank/DDBJ databases">
        <title>The genome of Folsomia candida.</title>
        <authorList>
            <person name="Faddeeva A."/>
            <person name="Derks M.F."/>
            <person name="Anvar Y."/>
            <person name="Smit S."/>
            <person name="Van Straalen N."/>
            <person name="Roelofs D."/>
        </authorList>
    </citation>
    <scope>NUCLEOTIDE SEQUENCE [LARGE SCALE GENOMIC DNA]</scope>
    <source>
        <strain evidence="2 3">VU population</strain>
        <tissue evidence="2">Whole body</tissue>
    </source>
</reference>
<evidence type="ECO:0000313" key="2">
    <source>
        <dbReference type="EMBL" id="OXA48159.1"/>
    </source>
</evidence>
<feature type="transmembrane region" description="Helical" evidence="1">
    <location>
        <begin position="380"/>
        <end position="397"/>
    </location>
</feature>
<evidence type="ECO:0000256" key="1">
    <source>
        <dbReference type="SAM" id="Phobius"/>
    </source>
</evidence>
<dbReference type="Proteomes" id="UP000198287">
    <property type="component" value="Unassembled WGS sequence"/>
</dbReference>
<feature type="transmembrane region" description="Helical" evidence="1">
    <location>
        <begin position="44"/>
        <end position="65"/>
    </location>
</feature>
<sequence>MVVTPLMWKSLDNFATSYSYLYTCPLEWDRKSEKLVYNKISRKLIPWAISFFGAMIVFFTCILLLSCRLFGYVKHIELSDLLLTAVFLCLATFAILLEMVLFLYSECFAHAFNCSVVHLRKLGSSRTFRSESPPRFELLGITLNLIVAMFAIYPYFMYPFIVYFGMDPFTKTFQYLLPAHLTTSPLVITIFWALRLSVIFPLLAGNRLFSCIAICTTLDAHLNLTIISILSKATTNVNMLGVGRRAIDKYLAGYYTAQIILETAADFNAPGISIVMFLGFSLSVSLNFMAMKTFKIVPMPFYAFFPTGSLLDGVLISFMLPMLVDVYENSAKMYAEWKYLGGRCPDKKYLKRKLRATRVLRMCGGINGYNLYVCKKSTKLTYYGWILSYTTSALLSVERKSMLRLE</sequence>
<evidence type="ECO:0000313" key="3">
    <source>
        <dbReference type="Proteomes" id="UP000198287"/>
    </source>
</evidence>
<accession>A0A226DSG3</accession>
<gene>
    <name evidence="2" type="ORF">Fcan01_17339</name>
</gene>